<dbReference type="SUPFAM" id="SSF52540">
    <property type="entry name" value="P-loop containing nucleoside triphosphate hydrolases"/>
    <property type="match status" value="2"/>
</dbReference>
<dbReference type="PROSITE" id="PS50893">
    <property type="entry name" value="ABC_TRANSPORTER_2"/>
    <property type="match status" value="2"/>
</dbReference>
<sequence length="567" mass="58692">MTRSEPDAVPVLALEGVSKSFGAVRALRDVSLRLYAGEAHALAGENGAGKSTLIKTLAGVHRPDTGTVLLDGRPVVLHGPADARDAGVAVIYQEPTLFPDLSVAENVFMGRQPRRSLGRVDHRAARTAAAALFARLGVDLDPQQPARGLSIADQQLVEIAKALSSDARVLIMDEPTAALTGSEVARLFGVVRTLREQGAAVLFISHRLEEIFRLCQRVTTLRDGALVASDLLGDPQGRRAPESGGSGASGGSGSTGGSGGSGGSDRPAGSGGAAGPADAADGAGAPGGRGLTEDDLVRRMVGRDLDELYPKQDTPIGEVALDVRQLTREGVFTDVSFTVRHGEIVGLAGLVGAGRSEVARAVFGVDRWDAGSVHVDGRPLTNGAPSIAMAAGLALVPEDRRAQGLVMGMSIERNVNLTALTGLGGTVRGGLMDRRAERSRALDWAVRLQVKYAALADAVGTLSGGNQQKVVLAKWLATTPKVLIVDEPTRGIDVGTKAEVHRLLSRLAADGVAVLMISSDLPEVLGMADRVLVMHEGRLTAEIPRAGATEESVMAAATGRGTTGRAA</sequence>
<feature type="domain" description="ABC transporter" evidence="11">
    <location>
        <begin position="12"/>
        <end position="248"/>
    </location>
</feature>
<evidence type="ECO:0000256" key="3">
    <source>
        <dbReference type="ARBA" id="ARBA00022475"/>
    </source>
</evidence>
<comment type="caution">
    <text evidence="12">The sequence shown here is derived from an EMBL/GenBank/DDBJ whole genome shotgun (WGS) entry which is preliminary data.</text>
</comment>
<dbReference type="CDD" id="cd03216">
    <property type="entry name" value="ABC_Carb_Monos_I"/>
    <property type="match status" value="1"/>
</dbReference>
<evidence type="ECO:0000256" key="5">
    <source>
        <dbReference type="ARBA" id="ARBA00022737"/>
    </source>
</evidence>
<evidence type="ECO:0000256" key="10">
    <source>
        <dbReference type="SAM" id="MobiDB-lite"/>
    </source>
</evidence>
<dbReference type="InterPro" id="IPR003439">
    <property type="entry name" value="ABC_transporter-like_ATP-bd"/>
</dbReference>
<keyword evidence="4" id="KW-0762">Sugar transport</keyword>
<dbReference type="InterPro" id="IPR050107">
    <property type="entry name" value="ABC_carbohydrate_import_ATPase"/>
</dbReference>
<dbReference type="AlphaFoldDB" id="A0A919KTI3"/>
<evidence type="ECO:0000313" key="12">
    <source>
        <dbReference type="EMBL" id="GHH72024.1"/>
    </source>
</evidence>
<dbReference type="GO" id="GO:0005524">
    <property type="term" value="F:ATP binding"/>
    <property type="evidence" value="ECO:0007669"/>
    <property type="project" value="UniProtKB-KW"/>
</dbReference>
<evidence type="ECO:0000256" key="2">
    <source>
        <dbReference type="ARBA" id="ARBA00022448"/>
    </source>
</evidence>
<keyword evidence="3" id="KW-1003">Cell membrane</keyword>
<evidence type="ECO:0000256" key="1">
    <source>
        <dbReference type="ARBA" id="ARBA00004202"/>
    </source>
</evidence>
<dbReference type="InterPro" id="IPR027417">
    <property type="entry name" value="P-loop_NTPase"/>
</dbReference>
<dbReference type="PANTHER" id="PTHR43790:SF3">
    <property type="entry name" value="D-ALLOSE IMPORT ATP-BINDING PROTEIN ALSA-RELATED"/>
    <property type="match status" value="1"/>
</dbReference>
<gene>
    <name evidence="12" type="ORF">GCM10018793_08390</name>
</gene>
<evidence type="ECO:0000256" key="4">
    <source>
        <dbReference type="ARBA" id="ARBA00022597"/>
    </source>
</evidence>
<dbReference type="InterPro" id="IPR003593">
    <property type="entry name" value="AAA+_ATPase"/>
</dbReference>
<dbReference type="RefSeq" id="WP_229924365.1">
    <property type="nucleotide sequence ID" value="NZ_BNCD01000002.1"/>
</dbReference>
<feature type="domain" description="ABC transporter" evidence="11">
    <location>
        <begin position="316"/>
        <end position="561"/>
    </location>
</feature>
<dbReference type="SMART" id="SM00382">
    <property type="entry name" value="AAA"/>
    <property type="match status" value="2"/>
</dbReference>
<dbReference type="Pfam" id="PF00005">
    <property type="entry name" value="ABC_tran"/>
    <property type="match status" value="2"/>
</dbReference>
<keyword evidence="7" id="KW-0067">ATP-binding</keyword>
<evidence type="ECO:0000256" key="7">
    <source>
        <dbReference type="ARBA" id="ARBA00022840"/>
    </source>
</evidence>
<dbReference type="FunFam" id="3.40.50.300:FF:000127">
    <property type="entry name" value="Ribose import ATP-binding protein RbsA"/>
    <property type="match status" value="1"/>
</dbReference>
<name>A0A919KTI3_9ACTN</name>
<evidence type="ECO:0000256" key="9">
    <source>
        <dbReference type="ARBA" id="ARBA00023136"/>
    </source>
</evidence>
<dbReference type="GO" id="GO:0005886">
    <property type="term" value="C:plasma membrane"/>
    <property type="evidence" value="ECO:0007669"/>
    <property type="project" value="UniProtKB-SubCell"/>
</dbReference>
<dbReference type="Proteomes" id="UP000603708">
    <property type="component" value="Unassembled WGS sequence"/>
</dbReference>
<reference evidence="12" key="1">
    <citation type="journal article" date="2014" name="Int. J. Syst. Evol. Microbiol.">
        <title>Complete genome sequence of Corynebacterium casei LMG S-19264T (=DSM 44701T), isolated from a smear-ripened cheese.</title>
        <authorList>
            <consortium name="US DOE Joint Genome Institute (JGI-PGF)"/>
            <person name="Walter F."/>
            <person name="Albersmeier A."/>
            <person name="Kalinowski J."/>
            <person name="Ruckert C."/>
        </authorList>
    </citation>
    <scope>NUCLEOTIDE SEQUENCE</scope>
    <source>
        <strain evidence="12">JCM 5069</strain>
    </source>
</reference>
<evidence type="ECO:0000259" key="11">
    <source>
        <dbReference type="PROSITE" id="PS50893"/>
    </source>
</evidence>
<evidence type="ECO:0000256" key="6">
    <source>
        <dbReference type="ARBA" id="ARBA00022741"/>
    </source>
</evidence>
<feature type="region of interest" description="Disordered" evidence="10">
    <location>
        <begin position="231"/>
        <end position="296"/>
    </location>
</feature>
<keyword evidence="9" id="KW-0472">Membrane</keyword>
<dbReference type="GO" id="GO:0016887">
    <property type="term" value="F:ATP hydrolysis activity"/>
    <property type="evidence" value="ECO:0007669"/>
    <property type="project" value="InterPro"/>
</dbReference>
<feature type="compositionally biased region" description="Gly residues" evidence="10">
    <location>
        <begin position="244"/>
        <end position="274"/>
    </location>
</feature>
<reference evidence="12" key="2">
    <citation type="submission" date="2020-09" db="EMBL/GenBank/DDBJ databases">
        <authorList>
            <person name="Sun Q."/>
            <person name="Ohkuma M."/>
        </authorList>
    </citation>
    <scope>NUCLEOTIDE SEQUENCE</scope>
    <source>
        <strain evidence="12">JCM 5069</strain>
    </source>
</reference>
<keyword evidence="13" id="KW-1185">Reference proteome</keyword>
<evidence type="ECO:0000313" key="13">
    <source>
        <dbReference type="Proteomes" id="UP000603708"/>
    </source>
</evidence>
<dbReference type="EMBL" id="BNCD01000002">
    <property type="protein sequence ID" value="GHH72024.1"/>
    <property type="molecule type" value="Genomic_DNA"/>
</dbReference>
<dbReference type="PANTHER" id="PTHR43790">
    <property type="entry name" value="CARBOHYDRATE TRANSPORT ATP-BINDING PROTEIN MG119-RELATED"/>
    <property type="match status" value="1"/>
</dbReference>
<comment type="subcellular location">
    <subcellularLocation>
        <location evidence="1">Cell membrane</location>
        <topology evidence="1">Peripheral membrane protein</topology>
    </subcellularLocation>
</comment>
<accession>A0A919KTI3</accession>
<keyword evidence="2" id="KW-0813">Transport</keyword>
<proteinExistence type="predicted"/>
<keyword evidence="5" id="KW-0677">Repeat</keyword>
<evidence type="ECO:0000256" key="8">
    <source>
        <dbReference type="ARBA" id="ARBA00022967"/>
    </source>
</evidence>
<dbReference type="PROSITE" id="PS00211">
    <property type="entry name" value="ABC_TRANSPORTER_1"/>
    <property type="match status" value="1"/>
</dbReference>
<organism evidence="12 13">
    <name type="scientific">Streptomyces sulfonofaciens</name>
    <dbReference type="NCBI Taxonomy" id="68272"/>
    <lineage>
        <taxon>Bacteria</taxon>
        <taxon>Bacillati</taxon>
        <taxon>Actinomycetota</taxon>
        <taxon>Actinomycetes</taxon>
        <taxon>Kitasatosporales</taxon>
        <taxon>Streptomycetaceae</taxon>
        <taxon>Streptomyces</taxon>
    </lineage>
</organism>
<protein>
    <recommendedName>
        <fullName evidence="11">ABC transporter domain-containing protein</fullName>
    </recommendedName>
</protein>
<keyword evidence="8" id="KW-1278">Translocase</keyword>
<dbReference type="CDD" id="cd03215">
    <property type="entry name" value="ABC_Carb_Monos_II"/>
    <property type="match status" value="1"/>
</dbReference>
<keyword evidence="6" id="KW-0547">Nucleotide-binding</keyword>
<dbReference type="InterPro" id="IPR017871">
    <property type="entry name" value="ABC_transporter-like_CS"/>
</dbReference>
<dbReference type="Gene3D" id="3.40.50.300">
    <property type="entry name" value="P-loop containing nucleotide triphosphate hydrolases"/>
    <property type="match status" value="2"/>
</dbReference>